<organism evidence="2 3">
    <name type="scientific">Litorivivens lipolytica</name>
    <dbReference type="NCBI Taxonomy" id="1524264"/>
    <lineage>
        <taxon>Bacteria</taxon>
        <taxon>Pseudomonadati</taxon>
        <taxon>Pseudomonadota</taxon>
        <taxon>Gammaproteobacteria</taxon>
        <taxon>Litorivivens</taxon>
    </lineage>
</organism>
<name>A0A7W4W3Z7_9GAMM</name>
<dbReference type="InterPro" id="IPR041516">
    <property type="entry name" value="LACTB2_WH"/>
</dbReference>
<dbReference type="RefSeq" id="WP_183409679.1">
    <property type="nucleotide sequence ID" value="NZ_JACHWY010000001.1"/>
</dbReference>
<dbReference type="Pfam" id="PF00753">
    <property type="entry name" value="Lactamase_B"/>
    <property type="match status" value="1"/>
</dbReference>
<dbReference type="InterPro" id="IPR001279">
    <property type="entry name" value="Metallo-B-lactamas"/>
</dbReference>
<dbReference type="Gene3D" id="3.60.15.10">
    <property type="entry name" value="Ribonuclease Z/Hydroxyacylglutathione hydrolase-like"/>
    <property type="match status" value="1"/>
</dbReference>
<gene>
    <name evidence="2" type="ORF">FHR99_001267</name>
</gene>
<dbReference type="SUPFAM" id="SSF56281">
    <property type="entry name" value="Metallo-hydrolase/oxidoreductase"/>
    <property type="match status" value="1"/>
</dbReference>
<proteinExistence type="predicted"/>
<evidence type="ECO:0000313" key="3">
    <source>
        <dbReference type="Proteomes" id="UP000537130"/>
    </source>
</evidence>
<dbReference type="SMART" id="SM00849">
    <property type="entry name" value="Lactamase_B"/>
    <property type="match status" value="1"/>
</dbReference>
<dbReference type="AlphaFoldDB" id="A0A7W4W3Z7"/>
<dbReference type="InterPro" id="IPR036866">
    <property type="entry name" value="RibonucZ/Hydroxyglut_hydro"/>
</dbReference>
<dbReference type="PANTHER" id="PTHR23131:SF0">
    <property type="entry name" value="ENDORIBONUCLEASE LACTB2"/>
    <property type="match status" value="1"/>
</dbReference>
<dbReference type="InterPro" id="IPR036388">
    <property type="entry name" value="WH-like_DNA-bd_sf"/>
</dbReference>
<evidence type="ECO:0000313" key="2">
    <source>
        <dbReference type="EMBL" id="MBB3047031.1"/>
    </source>
</evidence>
<dbReference type="GO" id="GO:0016787">
    <property type="term" value="F:hydrolase activity"/>
    <property type="evidence" value="ECO:0007669"/>
    <property type="project" value="UniProtKB-KW"/>
</dbReference>
<sequence>MSDFTHGKAVELAPGVRRVVAPNPGVMTGPGTNSYLLGTKRVTVLDPGPAEAVHAEAILKAVKDGGGELVQIVTTHTHPDHSPCAALLKAETGATIIGAAIAQDGFQDESFAPDREPVHDELIDVDGMQLRAIYSPGHVGNHFCYLHEQSGLLFTGDHVMQGSTVVIIPPAGDMKDYIDSLERMLQYPLKHIAPGHGGLIDEPEKELDYLIKHRLKREAKVVEKLAGFEAVTVEELVVPVYDDVDPSLHPVAQLSLLAHLLKLEKDGRVSKNGDCWSFL</sequence>
<dbReference type="Proteomes" id="UP000537130">
    <property type="component" value="Unassembled WGS sequence"/>
</dbReference>
<comment type="caution">
    <text evidence="2">The sequence shown here is derived from an EMBL/GenBank/DDBJ whole genome shotgun (WGS) entry which is preliminary data.</text>
</comment>
<feature type="domain" description="Metallo-beta-lactamase" evidence="1">
    <location>
        <begin position="31"/>
        <end position="196"/>
    </location>
</feature>
<dbReference type="Gene3D" id="1.10.10.10">
    <property type="entry name" value="Winged helix-like DNA-binding domain superfamily/Winged helix DNA-binding domain"/>
    <property type="match status" value="1"/>
</dbReference>
<dbReference type="PANTHER" id="PTHR23131">
    <property type="entry name" value="ENDORIBONUCLEASE LACTB2"/>
    <property type="match status" value="1"/>
</dbReference>
<keyword evidence="3" id="KW-1185">Reference proteome</keyword>
<dbReference type="Pfam" id="PF17778">
    <property type="entry name" value="WHD_BLACT"/>
    <property type="match status" value="1"/>
</dbReference>
<dbReference type="InterPro" id="IPR050662">
    <property type="entry name" value="Sec-metab_biosynth-thioest"/>
</dbReference>
<dbReference type="EMBL" id="JACHWY010000001">
    <property type="protein sequence ID" value="MBB3047031.1"/>
    <property type="molecule type" value="Genomic_DNA"/>
</dbReference>
<accession>A0A7W4W3Z7</accession>
<dbReference type="CDD" id="cd16278">
    <property type="entry name" value="metallo-hydrolase-like_MBL-fold"/>
    <property type="match status" value="1"/>
</dbReference>
<protein>
    <submittedName>
        <fullName evidence="2">Glyoxylase-like metal-dependent hydrolase (Beta-lactamase superfamily II)</fullName>
    </submittedName>
</protein>
<keyword evidence="2" id="KW-0378">Hydrolase</keyword>
<evidence type="ECO:0000259" key="1">
    <source>
        <dbReference type="SMART" id="SM00849"/>
    </source>
</evidence>
<reference evidence="2 3" key="1">
    <citation type="submission" date="2020-08" db="EMBL/GenBank/DDBJ databases">
        <title>Genomic Encyclopedia of Type Strains, Phase III (KMG-III): the genomes of soil and plant-associated and newly described type strains.</title>
        <authorList>
            <person name="Whitman W."/>
        </authorList>
    </citation>
    <scope>NUCLEOTIDE SEQUENCE [LARGE SCALE GENOMIC DNA]</scope>
    <source>
        <strain evidence="2 3">CECT 8654</strain>
    </source>
</reference>